<dbReference type="EMBL" id="JAYXHS010000004">
    <property type="protein sequence ID" value="MEC5387735.1"/>
    <property type="molecule type" value="Genomic_DNA"/>
</dbReference>
<protein>
    <submittedName>
        <fullName evidence="3">Uncharacterized protein</fullName>
    </submittedName>
</protein>
<sequence>MNGSYNSYAEEINSRLAGKGKFEFVTALRLQATARVNQETLNLIEEPQEDLAKFQHQFEAIDKALVHALTVEGRINSYTQWTRSTDPDLPVDPQAFLDPRVSYKYALMRLYRRQFETTVNERKSGCWPLIEFDLLAPLDGKRLLMVEVFHEAVTSHPSSDFVARIPIERLQEIQATYASVAEEVQLRARTGQAGAVGSAFRIIHEAIDAYYCQANDALRDLCAERDRIQRAEREAREAKERAAVKEYHDRFGREPREVPGASDHVDHFDRNHDRIGRTC</sequence>
<reference evidence="3 4" key="1">
    <citation type="submission" date="2024-01" db="EMBL/GenBank/DDBJ databases">
        <title>Uliginosibacterium soil sp. nov.</title>
        <authorList>
            <person name="Lv Y."/>
        </authorList>
    </citation>
    <scope>NUCLEOTIDE SEQUENCE [LARGE SCALE GENOMIC DNA]</scope>
    <source>
        <strain evidence="3 4">H3</strain>
    </source>
</reference>
<name>A0ABU6K9U6_9RHOO</name>
<feature type="region of interest" description="Disordered" evidence="2">
    <location>
        <begin position="252"/>
        <end position="279"/>
    </location>
</feature>
<proteinExistence type="predicted"/>
<accession>A0ABU6K9U6</accession>
<evidence type="ECO:0000256" key="2">
    <source>
        <dbReference type="SAM" id="MobiDB-lite"/>
    </source>
</evidence>
<evidence type="ECO:0000313" key="4">
    <source>
        <dbReference type="Proteomes" id="UP001331561"/>
    </source>
</evidence>
<gene>
    <name evidence="3" type="ORF">VVD49_18525</name>
</gene>
<evidence type="ECO:0000313" key="3">
    <source>
        <dbReference type="EMBL" id="MEC5387735.1"/>
    </source>
</evidence>
<comment type="caution">
    <text evidence="3">The sequence shown here is derived from an EMBL/GenBank/DDBJ whole genome shotgun (WGS) entry which is preliminary data.</text>
</comment>
<dbReference type="Proteomes" id="UP001331561">
    <property type="component" value="Unassembled WGS sequence"/>
</dbReference>
<organism evidence="3 4">
    <name type="scientific">Uliginosibacterium silvisoli</name>
    <dbReference type="NCBI Taxonomy" id="3114758"/>
    <lineage>
        <taxon>Bacteria</taxon>
        <taxon>Pseudomonadati</taxon>
        <taxon>Pseudomonadota</taxon>
        <taxon>Betaproteobacteria</taxon>
        <taxon>Rhodocyclales</taxon>
        <taxon>Zoogloeaceae</taxon>
        <taxon>Uliginosibacterium</taxon>
    </lineage>
</organism>
<keyword evidence="4" id="KW-1185">Reference proteome</keyword>
<dbReference type="RefSeq" id="WP_327600709.1">
    <property type="nucleotide sequence ID" value="NZ_JAYXHS010000004.1"/>
</dbReference>
<keyword evidence="1" id="KW-0175">Coiled coil</keyword>
<evidence type="ECO:0000256" key="1">
    <source>
        <dbReference type="SAM" id="Coils"/>
    </source>
</evidence>
<feature type="coiled-coil region" evidence="1">
    <location>
        <begin position="218"/>
        <end position="248"/>
    </location>
</feature>